<dbReference type="Gene3D" id="2.40.50.100">
    <property type="match status" value="1"/>
</dbReference>
<protein>
    <submittedName>
        <fullName evidence="9">Carboxyl transferase domain-containing protein</fullName>
    </submittedName>
</protein>
<reference evidence="10" key="1">
    <citation type="journal article" date="2019" name="Int. J. Syst. Evol. Microbiol.">
        <title>The Global Catalogue of Microorganisms (GCM) 10K type strain sequencing project: providing services to taxonomists for standard genome sequencing and annotation.</title>
        <authorList>
            <consortium name="The Broad Institute Genomics Platform"/>
            <consortium name="The Broad Institute Genome Sequencing Center for Infectious Disease"/>
            <person name="Wu L."/>
            <person name="Ma J."/>
        </authorList>
    </citation>
    <scope>NUCLEOTIDE SEQUENCE [LARGE SCALE GENOMIC DNA]</scope>
    <source>
        <strain evidence="10">NBRC 106593</strain>
    </source>
</reference>
<dbReference type="InterPro" id="IPR051602">
    <property type="entry name" value="ACC_Biotin_Carboxylase"/>
</dbReference>
<evidence type="ECO:0000256" key="4">
    <source>
        <dbReference type="PROSITE-ProRule" id="PRU00409"/>
    </source>
</evidence>
<feature type="domain" description="Biotin carboxylation" evidence="6">
    <location>
        <begin position="1"/>
        <end position="444"/>
    </location>
</feature>
<dbReference type="Proteomes" id="UP001596356">
    <property type="component" value="Unassembled WGS sequence"/>
</dbReference>
<feature type="domain" description="CoA carboxyltransferase N-terminal" evidence="7">
    <location>
        <begin position="551"/>
        <end position="815"/>
    </location>
</feature>
<dbReference type="PROSITE" id="PS50989">
    <property type="entry name" value="COA_CT_CTER"/>
    <property type="match status" value="1"/>
</dbReference>
<evidence type="ECO:0000259" key="7">
    <source>
        <dbReference type="PROSITE" id="PS50980"/>
    </source>
</evidence>
<dbReference type="InterPro" id="IPR011054">
    <property type="entry name" value="Rudment_hybrid_motif"/>
</dbReference>
<dbReference type="InterPro" id="IPR005482">
    <property type="entry name" value="Biotin_COase_C"/>
</dbReference>
<dbReference type="InterPro" id="IPR011762">
    <property type="entry name" value="COA_CT_N"/>
</dbReference>
<keyword evidence="10" id="KW-1185">Reference proteome</keyword>
<dbReference type="PROSITE" id="PS00867">
    <property type="entry name" value="CPSASE_2"/>
    <property type="match status" value="1"/>
</dbReference>
<dbReference type="Gene3D" id="3.30.470.20">
    <property type="entry name" value="ATP-grasp fold, B domain"/>
    <property type="match status" value="1"/>
</dbReference>
<dbReference type="PROSITE" id="PS50980">
    <property type="entry name" value="COA_CT_NTER"/>
    <property type="match status" value="1"/>
</dbReference>
<dbReference type="Gene3D" id="3.90.226.10">
    <property type="entry name" value="2-enoyl-CoA Hydratase, Chain A, domain 1"/>
    <property type="match status" value="2"/>
</dbReference>
<dbReference type="PROSITE" id="PS50975">
    <property type="entry name" value="ATP_GRASP"/>
    <property type="match status" value="1"/>
</dbReference>
<dbReference type="Pfam" id="PF02785">
    <property type="entry name" value="Biotin_carb_C"/>
    <property type="match status" value="1"/>
</dbReference>
<keyword evidence="3 4" id="KW-0067">ATP-binding</keyword>
<dbReference type="EMBL" id="JBHSWJ010000002">
    <property type="protein sequence ID" value="MFC6715040.1"/>
    <property type="molecule type" value="Genomic_DNA"/>
</dbReference>
<dbReference type="InterPro" id="IPR016185">
    <property type="entry name" value="PreATP-grasp_dom_sf"/>
</dbReference>
<organism evidence="9 10">
    <name type="scientific">Branchiibius cervicis</name>
    <dbReference type="NCBI Taxonomy" id="908252"/>
    <lineage>
        <taxon>Bacteria</taxon>
        <taxon>Bacillati</taxon>
        <taxon>Actinomycetota</taxon>
        <taxon>Actinomycetes</taxon>
        <taxon>Micrococcales</taxon>
        <taxon>Dermacoccaceae</taxon>
        <taxon>Branchiibius</taxon>
    </lineage>
</organism>
<dbReference type="Pfam" id="PF01039">
    <property type="entry name" value="Carboxyl_trans"/>
    <property type="match status" value="1"/>
</dbReference>
<dbReference type="GO" id="GO:0016740">
    <property type="term" value="F:transferase activity"/>
    <property type="evidence" value="ECO:0007669"/>
    <property type="project" value="UniProtKB-KW"/>
</dbReference>
<feature type="domain" description="ATP-grasp" evidence="5">
    <location>
        <begin position="115"/>
        <end position="309"/>
    </location>
</feature>
<dbReference type="PANTHER" id="PTHR48095:SF5">
    <property type="entry name" value="BLL7292 PROTEIN"/>
    <property type="match status" value="1"/>
</dbReference>
<evidence type="ECO:0000313" key="9">
    <source>
        <dbReference type="EMBL" id="MFC6715040.1"/>
    </source>
</evidence>
<gene>
    <name evidence="9" type="ORF">ACFQBT_15005</name>
</gene>
<proteinExistence type="predicted"/>
<accession>A0ABW2AVZ5</accession>
<dbReference type="InterPro" id="IPR005479">
    <property type="entry name" value="CPAse_ATP-bd"/>
</dbReference>
<evidence type="ECO:0000259" key="8">
    <source>
        <dbReference type="PROSITE" id="PS50989"/>
    </source>
</evidence>
<dbReference type="SMART" id="SM00878">
    <property type="entry name" value="Biotin_carb_C"/>
    <property type="match status" value="1"/>
</dbReference>
<keyword evidence="1" id="KW-0436">Ligase</keyword>
<name>A0ABW2AVZ5_9MICO</name>
<dbReference type="InterPro" id="IPR005481">
    <property type="entry name" value="BC-like_N"/>
</dbReference>
<evidence type="ECO:0000259" key="5">
    <source>
        <dbReference type="PROSITE" id="PS50975"/>
    </source>
</evidence>
<dbReference type="SUPFAM" id="SSF52440">
    <property type="entry name" value="PreATP-grasp domain"/>
    <property type="match status" value="1"/>
</dbReference>
<evidence type="ECO:0000256" key="3">
    <source>
        <dbReference type="ARBA" id="ARBA00022840"/>
    </source>
</evidence>
<evidence type="ECO:0000313" key="10">
    <source>
        <dbReference type="Proteomes" id="UP001596356"/>
    </source>
</evidence>
<dbReference type="PROSITE" id="PS50979">
    <property type="entry name" value="BC"/>
    <property type="match status" value="1"/>
</dbReference>
<dbReference type="InterPro" id="IPR011763">
    <property type="entry name" value="COA_CT_C"/>
</dbReference>
<dbReference type="SUPFAM" id="SSF51246">
    <property type="entry name" value="Rudiment single hybrid motif"/>
    <property type="match status" value="1"/>
</dbReference>
<comment type="caution">
    <text evidence="9">The sequence shown here is derived from an EMBL/GenBank/DDBJ whole genome shotgun (WGS) entry which is preliminary data.</text>
</comment>
<dbReference type="CDD" id="cd06850">
    <property type="entry name" value="biotinyl_domain"/>
    <property type="match status" value="1"/>
</dbReference>
<dbReference type="InterPro" id="IPR011053">
    <property type="entry name" value="Single_hybrid_motif"/>
</dbReference>
<sequence length="1047" mass="110816">MTVLIANRGEIAVRIIRTARELGHRTVIVHAADEADTMGVRLADEAEALPESGPAAYLDFAAIVAAAPSGALVHPGYGFGSENADFARLCQTAGLVFVGPDADALELFGDKTRAREAATMAGLDLPPGTGIDPDPGQVRALLAAHPGGVMIKAVAGGGGRGIREVTDQQVVETQMQRCGDEALAGFGDGRIYAEARITAARHIEVQVVADGHRAMTVSDRDCSVQRRHQKVVEMAPAPALPSALREQIHAGSIRLAEQVGHRGVATVEFLVTDDAAYFLEVNPRLQVEHTVTEEVTGSDLVAAQIELARGVTIADLIDREVLRTQIRGTAIQARLNAETITPTGELHATSGTVETLQWPGGPGVRVDTSAYAGLRHSPRYDSLLAKIICSGPSGQVAQRRLQQALAETSVTGIGTNRALLQRILQDEGLTRGLLATSWLEDNWSSIAAGAATPEPEGADRADEILEPGQELICARMPGVVVALAGEGNRVLPGADLAVVEAMKMAHPLTRDVTVRVVRQLVSLDEQVEVGRPLLVVESAQADGGQQAAPRVDLDASRDDLDVVRARRARLLDEARPEAVERWHAKGRRTARENIADLVDDGSFVEYGGLAIAAQRARRSEEDLIANTPADGLICGTAVINGHPVVVLSYDYTVLAGTQGVRNHAKTDRMLELAHRRRLPVVFFTEGGGGRPGDTDVSGITGLDVGTFRAMGALSGLVPLVGVVSGNCFAGNAALLGVCDVVIATPEASIGMGGPAMIEGGGLGVVRAQDVGPVEVQRRNGVVHVVAADDADAIATARTYLSYFQGDSVIWTAPDGRLARHAVPQDRMRSYDVHAALAGVLDENSFLELRADYAPGIRTGLGRVAGAAYGIVANDCRHFGGAIDAPGADKLRDFLRVCNAHALPIVTFCDTPGFMVGPDAEKDATVTRFGRLFADTAALRVPMGTVILRKAYGLGAMAMAGGSFRAPQFTIAWPTGEMGPMGLEGAVRLGYRKELAAIEDPQRRQEEYDRLVAAAYAQGKAMVAAAVFELDDVIDPADTRRWIQTLRS</sequence>
<evidence type="ECO:0000259" key="6">
    <source>
        <dbReference type="PROSITE" id="PS50979"/>
    </source>
</evidence>
<evidence type="ECO:0000256" key="2">
    <source>
        <dbReference type="ARBA" id="ARBA00022741"/>
    </source>
</evidence>
<dbReference type="InterPro" id="IPR011764">
    <property type="entry name" value="Biotin_carboxylation_dom"/>
</dbReference>
<keyword evidence="9" id="KW-0808">Transferase</keyword>
<dbReference type="SUPFAM" id="SSF52096">
    <property type="entry name" value="ClpP/crotonase"/>
    <property type="match status" value="2"/>
</dbReference>
<dbReference type="RefSeq" id="WP_377823851.1">
    <property type="nucleotide sequence ID" value="NZ_JBHSWJ010000002.1"/>
</dbReference>
<dbReference type="PANTHER" id="PTHR48095">
    <property type="entry name" value="PYRUVATE CARBOXYLASE SUBUNIT A"/>
    <property type="match status" value="1"/>
</dbReference>
<dbReference type="SUPFAM" id="SSF51230">
    <property type="entry name" value="Single hybrid motif"/>
    <property type="match status" value="1"/>
</dbReference>
<dbReference type="SUPFAM" id="SSF56059">
    <property type="entry name" value="Glutathione synthetase ATP-binding domain-like"/>
    <property type="match status" value="1"/>
</dbReference>
<dbReference type="Pfam" id="PF00289">
    <property type="entry name" value="Biotin_carb_N"/>
    <property type="match status" value="1"/>
</dbReference>
<dbReference type="Pfam" id="PF02786">
    <property type="entry name" value="CPSase_L_D2"/>
    <property type="match status" value="1"/>
</dbReference>
<dbReference type="InterPro" id="IPR029045">
    <property type="entry name" value="ClpP/crotonase-like_dom_sf"/>
</dbReference>
<evidence type="ECO:0000256" key="1">
    <source>
        <dbReference type="ARBA" id="ARBA00022598"/>
    </source>
</evidence>
<keyword evidence="2 4" id="KW-0547">Nucleotide-binding</keyword>
<feature type="domain" description="CoA carboxyltransferase C-terminal" evidence="8">
    <location>
        <begin position="814"/>
        <end position="1047"/>
    </location>
</feature>
<dbReference type="InterPro" id="IPR034733">
    <property type="entry name" value="AcCoA_carboxyl_beta"/>
</dbReference>
<dbReference type="InterPro" id="IPR011761">
    <property type="entry name" value="ATP-grasp"/>
</dbReference>